<dbReference type="EMBL" id="FOMT01000001">
    <property type="protein sequence ID" value="SFD79782.1"/>
    <property type="molecule type" value="Genomic_DNA"/>
</dbReference>
<dbReference type="InterPro" id="IPR046953">
    <property type="entry name" value="Spore_GerAC-like_C"/>
</dbReference>
<evidence type="ECO:0000256" key="4">
    <source>
        <dbReference type="ARBA" id="ARBA00022729"/>
    </source>
</evidence>
<feature type="domain" description="Spore germination GerAC-like C-terminal" evidence="9">
    <location>
        <begin position="208"/>
        <end position="376"/>
    </location>
</feature>
<protein>
    <submittedName>
        <fullName evidence="11">Spore germination protein KC</fullName>
    </submittedName>
</protein>
<dbReference type="Gene3D" id="3.30.300.210">
    <property type="entry name" value="Nutrient germinant receptor protein C, domain 3"/>
    <property type="match status" value="1"/>
</dbReference>
<feature type="domain" description="Spore germination protein N-terminal" evidence="10">
    <location>
        <begin position="24"/>
        <end position="197"/>
    </location>
</feature>
<sequence length="385" mass="43858">MRRLCKLWMLILLLLSMMTGCTQNRREPDRLAFDMGEGLDLTDDGKLEVSFQIAIPAGLSGGQDSGGGGTDKSFELTSATGINVSDAMRNMQKKLSRELFPGHREVVVIGQPLAEKGIGHLLDQFVRNPRSELRSKLFVVKDAQAKKILSKKSVFEPYMSIALKRQEDVLSLHYMYFRDFMADTFTEGVHPSAPAIALTADSKPYYYGIAVFNKTNGLKLAGFLDDQESVYTNWMTGRQSSFDYSLNIAGKEHDNISLYFTNLEYRVHTRIVNKQIKVDLYLTGSGTVAENNTNLNPAMRKELRLLENIINSKIQKEVQQLIKKVQQQYHSDIFRFGEALHYQHPRQWHKFKGRWDNYFSELQVSVKVKMKCKTPGQVTAPVELK</sequence>
<keyword evidence="12" id="KW-1185">Reference proteome</keyword>
<dbReference type="AlphaFoldDB" id="A0A1I1V9U2"/>
<evidence type="ECO:0000256" key="7">
    <source>
        <dbReference type="ARBA" id="ARBA00023288"/>
    </source>
</evidence>
<comment type="similarity">
    <text evidence="2">Belongs to the GerABKC lipoprotein family.</text>
</comment>
<keyword evidence="7" id="KW-0449">Lipoprotein</keyword>
<evidence type="ECO:0000256" key="2">
    <source>
        <dbReference type="ARBA" id="ARBA00007886"/>
    </source>
</evidence>
<keyword evidence="5" id="KW-0472">Membrane</keyword>
<feature type="signal peptide" evidence="8">
    <location>
        <begin position="1"/>
        <end position="22"/>
    </location>
</feature>
<gene>
    <name evidence="11" type="ORF">SAMN05216378_1469</name>
</gene>
<dbReference type="PANTHER" id="PTHR35789:SF1">
    <property type="entry name" value="SPORE GERMINATION PROTEIN B3"/>
    <property type="match status" value="1"/>
</dbReference>
<dbReference type="GO" id="GO:0016020">
    <property type="term" value="C:membrane"/>
    <property type="evidence" value="ECO:0007669"/>
    <property type="project" value="UniProtKB-SubCell"/>
</dbReference>
<reference evidence="12" key="1">
    <citation type="submission" date="2016-10" db="EMBL/GenBank/DDBJ databases">
        <authorList>
            <person name="Varghese N."/>
            <person name="Submissions S."/>
        </authorList>
    </citation>
    <scope>NUCLEOTIDE SEQUENCE [LARGE SCALE GENOMIC DNA]</scope>
    <source>
        <strain evidence="12">CGMCC 1.10784</strain>
    </source>
</reference>
<dbReference type="Pfam" id="PF25198">
    <property type="entry name" value="Spore_GerAC_N"/>
    <property type="match status" value="1"/>
</dbReference>
<dbReference type="NCBIfam" id="TIGR02887">
    <property type="entry name" value="spore_ger_x_C"/>
    <property type="match status" value="1"/>
</dbReference>
<accession>A0A1I1V9U2</accession>
<evidence type="ECO:0000256" key="6">
    <source>
        <dbReference type="ARBA" id="ARBA00023139"/>
    </source>
</evidence>
<organism evidence="11 12">
    <name type="scientific">Paenibacillus catalpae</name>
    <dbReference type="NCBI Taxonomy" id="1045775"/>
    <lineage>
        <taxon>Bacteria</taxon>
        <taxon>Bacillati</taxon>
        <taxon>Bacillota</taxon>
        <taxon>Bacilli</taxon>
        <taxon>Bacillales</taxon>
        <taxon>Paenibacillaceae</taxon>
        <taxon>Paenibacillus</taxon>
    </lineage>
</organism>
<name>A0A1I1V9U2_9BACL</name>
<dbReference type="InterPro" id="IPR008844">
    <property type="entry name" value="Spore_GerAC-like"/>
</dbReference>
<keyword evidence="4 8" id="KW-0732">Signal</keyword>
<evidence type="ECO:0000256" key="3">
    <source>
        <dbReference type="ARBA" id="ARBA00022544"/>
    </source>
</evidence>
<dbReference type="PANTHER" id="PTHR35789">
    <property type="entry name" value="SPORE GERMINATION PROTEIN B3"/>
    <property type="match status" value="1"/>
</dbReference>
<keyword evidence="6" id="KW-0564">Palmitate</keyword>
<dbReference type="PROSITE" id="PS51257">
    <property type="entry name" value="PROKAR_LIPOPROTEIN"/>
    <property type="match status" value="1"/>
</dbReference>
<dbReference type="STRING" id="1045775.SAMN05216378_1469"/>
<evidence type="ECO:0000313" key="12">
    <source>
        <dbReference type="Proteomes" id="UP000198855"/>
    </source>
</evidence>
<evidence type="ECO:0000259" key="9">
    <source>
        <dbReference type="Pfam" id="PF05504"/>
    </source>
</evidence>
<dbReference type="InterPro" id="IPR057336">
    <property type="entry name" value="GerAC_N"/>
</dbReference>
<proteinExistence type="inferred from homology"/>
<evidence type="ECO:0000259" key="10">
    <source>
        <dbReference type="Pfam" id="PF25198"/>
    </source>
</evidence>
<dbReference type="RefSeq" id="WP_091182773.1">
    <property type="nucleotide sequence ID" value="NZ_FOMT01000001.1"/>
</dbReference>
<evidence type="ECO:0000313" key="11">
    <source>
        <dbReference type="EMBL" id="SFD79782.1"/>
    </source>
</evidence>
<dbReference type="GO" id="GO:0009847">
    <property type="term" value="P:spore germination"/>
    <property type="evidence" value="ECO:0007669"/>
    <property type="project" value="InterPro"/>
</dbReference>
<evidence type="ECO:0000256" key="5">
    <source>
        <dbReference type="ARBA" id="ARBA00023136"/>
    </source>
</evidence>
<dbReference type="Pfam" id="PF05504">
    <property type="entry name" value="Spore_GerAC"/>
    <property type="match status" value="1"/>
</dbReference>
<keyword evidence="3" id="KW-0309">Germination</keyword>
<evidence type="ECO:0000256" key="8">
    <source>
        <dbReference type="SAM" id="SignalP"/>
    </source>
</evidence>
<dbReference type="Proteomes" id="UP000198855">
    <property type="component" value="Unassembled WGS sequence"/>
</dbReference>
<dbReference type="InterPro" id="IPR038501">
    <property type="entry name" value="Spore_GerAC_C_sf"/>
</dbReference>
<comment type="subcellular location">
    <subcellularLocation>
        <location evidence="1">Membrane</location>
        <topology evidence="1">Lipid-anchor</topology>
    </subcellularLocation>
</comment>
<dbReference type="OrthoDB" id="9816067at2"/>
<feature type="chain" id="PRO_5039288395" evidence="8">
    <location>
        <begin position="23"/>
        <end position="385"/>
    </location>
</feature>
<evidence type="ECO:0000256" key="1">
    <source>
        <dbReference type="ARBA" id="ARBA00004635"/>
    </source>
</evidence>